<proteinExistence type="predicted"/>
<gene>
    <name evidence="2" type="ORF">F5X71_16455</name>
</gene>
<organism evidence="2 3">
    <name type="scientific">Nocardia brasiliensis</name>
    <dbReference type="NCBI Taxonomy" id="37326"/>
    <lineage>
        <taxon>Bacteria</taxon>
        <taxon>Bacillati</taxon>
        <taxon>Actinomycetota</taxon>
        <taxon>Actinomycetes</taxon>
        <taxon>Mycobacteriales</taxon>
        <taxon>Nocardiaceae</taxon>
        <taxon>Nocardia</taxon>
    </lineage>
</organism>
<dbReference type="RefSeq" id="WP_167462768.1">
    <property type="nucleotide sequence ID" value="NZ_CP046171.1"/>
</dbReference>
<dbReference type="Proteomes" id="UP000501705">
    <property type="component" value="Chromosome"/>
</dbReference>
<protein>
    <submittedName>
        <fullName evidence="2">Uncharacterized protein</fullName>
    </submittedName>
</protein>
<sequence length="137" mass="13958">MFGTKCALVAVAGTAAAMLCSTSANAAPEDEFITLNSVVTPAPDGLQATGTYLCDGGIGYLDASAKMDTNGSGTVSLTSSPPGVTLQCTGQVETWTVLLKPTTGLPVLVPYTQGTGTAQLNRKYWKTDSGEVALHLG</sequence>
<accession>A0A6G9XRX4</accession>
<dbReference type="EMBL" id="CP046171">
    <property type="protein sequence ID" value="QIS03702.1"/>
    <property type="molecule type" value="Genomic_DNA"/>
</dbReference>
<feature type="signal peptide" evidence="1">
    <location>
        <begin position="1"/>
        <end position="26"/>
    </location>
</feature>
<dbReference type="AlphaFoldDB" id="A0A6G9XRX4"/>
<evidence type="ECO:0000256" key="1">
    <source>
        <dbReference type="SAM" id="SignalP"/>
    </source>
</evidence>
<evidence type="ECO:0000313" key="3">
    <source>
        <dbReference type="Proteomes" id="UP000501705"/>
    </source>
</evidence>
<keyword evidence="1" id="KW-0732">Signal</keyword>
<reference evidence="2 3" key="1">
    <citation type="journal article" date="2019" name="ACS Chem. Biol.">
        <title>Identification and Mobilization of a Cryptic Antibiotic Biosynthesis Gene Locus from a Human-Pathogenic Nocardia Isolate.</title>
        <authorList>
            <person name="Herisse M."/>
            <person name="Ishida K."/>
            <person name="Porter J.L."/>
            <person name="Howden B."/>
            <person name="Hertweck C."/>
            <person name="Stinear T.P."/>
            <person name="Pidot S.J."/>
        </authorList>
    </citation>
    <scope>NUCLEOTIDE SEQUENCE [LARGE SCALE GENOMIC DNA]</scope>
    <source>
        <strain evidence="2 3">AUSMDU00024985</strain>
    </source>
</reference>
<name>A0A6G9XRX4_NOCBR</name>
<feature type="chain" id="PRO_5026258277" evidence="1">
    <location>
        <begin position="27"/>
        <end position="137"/>
    </location>
</feature>
<evidence type="ECO:0000313" key="2">
    <source>
        <dbReference type="EMBL" id="QIS03702.1"/>
    </source>
</evidence>